<evidence type="ECO:0000256" key="1">
    <source>
        <dbReference type="SAM" id="MobiDB-lite"/>
    </source>
</evidence>
<dbReference type="AlphaFoldDB" id="A0A7G1IJZ8"/>
<sequence>MKPYRSVTQHSERVNNFLAGTAPVVIRERGVPCRLTAEPRHHCPSGTARVPAARAARVWAADGIGAAVQCRVCEWSAGAFRRGLSAARTKAATEAQPRQTGRRSG</sequence>
<dbReference type="Proteomes" id="UP000516380">
    <property type="component" value="Chromosome"/>
</dbReference>
<gene>
    <name evidence="2" type="ORF">NIIDMKKI_52710</name>
</gene>
<accession>A0A7G1IJZ8</accession>
<keyword evidence="3" id="KW-1185">Reference proteome</keyword>
<evidence type="ECO:0000313" key="3">
    <source>
        <dbReference type="Proteomes" id="UP000516380"/>
    </source>
</evidence>
<dbReference type="EMBL" id="AP023343">
    <property type="protein sequence ID" value="BCI90065.1"/>
    <property type="molecule type" value="Genomic_DNA"/>
</dbReference>
<protein>
    <submittedName>
        <fullName evidence="2">Uncharacterized protein</fullName>
    </submittedName>
</protein>
<name>A0A7G1IJZ8_MYCKA</name>
<feature type="region of interest" description="Disordered" evidence="1">
    <location>
        <begin position="86"/>
        <end position="105"/>
    </location>
</feature>
<evidence type="ECO:0000313" key="2">
    <source>
        <dbReference type="EMBL" id="BCI90065.1"/>
    </source>
</evidence>
<reference evidence="2 3" key="1">
    <citation type="submission" date="2020-07" db="EMBL/GenBank/DDBJ databases">
        <title>Mycobacterium kansasii (former subtype) with zoonotic potential isolated from diseased indoor pet cat, Japan.</title>
        <authorList>
            <person name="Fukano H."/>
            <person name="Terazono T."/>
            <person name="Hoshino Y."/>
        </authorList>
    </citation>
    <scope>NUCLEOTIDE SEQUENCE [LARGE SCALE GENOMIC DNA]</scope>
    <source>
        <strain evidence="2 3">Kuro-I</strain>
    </source>
</reference>
<proteinExistence type="predicted"/>
<organism evidence="2 3">
    <name type="scientific">Mycobacterium kansasii</name>
    <dbReference type="NCBI Taxonomy" id="1768"/>
    <lineage>
        <taxon>Bacteria</taxon>
        <taxon>Bacillati</taxon>
        <taxon>Actinomycetota</taxon>
        <taxon>Actinomycetes</taxon>
        <taxon>Mycobacteriales</taxon>
        <taxon>Mycobacteriaceae</taxon>
        <taxon>Mycobacterium</taxon>
    </lineage>
</organism>